<keyword evidence="4 6" id="KW-1133">Transmembrane helix</keyword>
<dbReference type="EMBL" id="JALXKZ020000005">
    <property type="protein sequence ID" value="MCV7628522.1"/>
    <property type="molecule type" value="Genomic_DNA"/>
</dbReference>
<dbReference type="SUPFAM" id="SSF161111">
    <property type="entry name" value="Cation efflux protein transmembrane domain-like"/>
    <property type="match status" value="1"/>
</dbReference>
<comment type="subcellular location">
    <subcellularLocation>
        <location evidence="1">Membrane</location>
        <topology evidence="1">Multi-pass membrane protein</topology>
    </subcellularLocation>
</comment>
<feature type="domain" description="Cation efflux protein transmembrane" evidence="7">
    <location>
        <begin position="29"/>
        <end position="237"/>
    </location>
</feature>
<evidence type="ECO:0000256" key="5">
    <source>
        <dbReference type="ARBA" id="ARBA00023136"/>
    </source>
</evidence>
<dbReference type="InterPro" id="IPR040177">
    <property type="entry name" value="SLC30A9"/>
</dbReference>
<dbReference type="GO" id="GO:0006829">
    <property type="term" value="P:zinc ion transport"/>
    <property type="evidence" value="ECO:0007669"/>
    <property type="project" value="InterPro"/>
</dbReference>
<dbReference type="Gene3D" id="1.20.1510.10">
    <property type="entry name" value="Cation efflux protein transmembrane domain"/>
    <property type="match status" value="1"/>
</dbReference>
<keyword evidence="5 6" id="KW-0472">Membrane</keyword>
<sequence>MTRTPPAVAPPAHSASPAAETGGESLLTVLIALGVNTVIAVVKSIVGAVTGSAAMVAEAAHSWADAGNEVFLLLAERRAGRAPDARHPLGYGRAAYVWSMVAAFGLFAVGSAVSVWHGITAWSAPEEEAEYTIAYIVLAVAFVLEGISFLNAHRRVRRDAERRHISDATFLRQTSDPTLRAVWVEDASALIGLAIAAAALALHQLTGDPRWDAAGSILVGVLLGVVAIFLLSRNMAFLVGEVADPVIRTRVLRWLLERPEVLSVSYLHLEYVGPEKLFVVGAVDLAGDERESEAAVLLQRVEDALLEHPRVAAVVLSLSNPAHAPLAPESQNTRV</sequence>
<feature type="transmembrane region" description="Helical" evidence="6">
    <location>
        <begin position="213"/>
        <end position="231"/>
    </location>
</feature>
<dbReference type="InterPro" id="IPR036837">
    <property type="entry name" value="Cation_efflux_CTD_sf"/>
</dbReference>
<dbReference type="NCBIfam" id="TIGR01297">
    <property type="entry name" value="CDF"/>
    <property type="match status" value="1"/>
</dbReference>
<organism evidence="8 9">
    <name type="scientific">Micrococcus luteus</name>
    <name type="common">Micrococcus lysodeikticus</name>
    <dbReference type="NCBI Taxonomy" id="1270"/>
    <lineage>
        <taxon>Bacteria</taxon>
        <taxon>Bacillati</taxon>
        <taxon>Actinomycetota</taxon>
        <taxon>Actinomycetes</taxon>
        <taxon>Micrococcales</taxon>
        <taxon>Micrococcaceae</taxon>
        <taxon>Micrococcus</taxon>
    </lineage>
</organism>
<evidence type="ECO:0000256" key="1">
    <source>
        <dbReference type="ARBA" id="ARBA00004141"/>
    </source>
</evidence>
<evidence type="ECO:0000259" key="7">
    <source>
        <dbReference type="Pfam" id="PF01545"/>
    </source>
</evidence>
<dbReference type="PANTHER" id="PTHR13414">
    <property type="entry name" value="HUEL-CATION TRANSPORTER"/>
    <property type="match status" value="1"/>
</dbReference>
<feature type="transmembrane region" description="Helical" evidence="6">
    <location>
        <begin position="95"/>
        <end position="119"/>
    </location>
</feature>
<evidence type="ECO:0000256" key="3">
    <source>
        <dbReference type="ARBA" id="ARBA00022692"/>
    </source>
</evidence>
<feature type="transmembrane region" description="Helical" evidence="6">
    <location>
        <begin position="131"/>
        <end position="152"/>
    </location>
</feature>
<dbReference type="GO" id="GO:0008324">
    <property type="term" value="F:monoatomic cation transmembrane transporter activity"/>
    <property type="evidence" value="ECO:0007669"/>
    <property type="project" value="InterPro"/>
</dbReference>
<evidence type="ECO:0000313" key="9">
    <source>
        <dbReference type="Proteomes" id="UP001205867"/>
    </source>
</evidence>
<evidence type="ECO:0000256" key="6">
    <source>
        <dbReference type="SAM" id="Phobius"/>
    </source>
</evidence>
<dbReference type="SUPFAM" id="SSF160240">
    <property type="entry name" value="Cation efflux protein cytoplasmic domain-like"/>
    <property type="match status" value="1"/>
</dbReference>
<dbReference type="AlphaFoldDB" id="A0AAP3EWI3"/>
<evidence type="ECO:0000256" key="4">
    <source>
        <dbReference type="ARBA" id="ARBA00022989"/>
    </source>
</evidence>
<protein>
    <submittedName>
        <fullName evidence="8">Cation diffusion facilitator family transporter</fullName>
    </submittedName>
</protein>
<dbReference type="Pfam" id="PF01545">
    <property type="entry name" value="Cation_efflux"/>
    <property type="match status" value="1"/>
</dbReference>
<keyword evidence="2" id="KW-0813">Transport</keyword>
<proteinExistence type="predicted"/>
<feature type="transmembrane region" description="Helical" evidence="6">
    <location>
        <begin position="26"/>
        <end position="46"/>
    </location>
</feature>
<name>A0AAP3EWI3_MICLU</name>
<dbReference type="PANTHER" id="PTHR13414:SF9">
    <property type="entry name" value="PROTON-COUPLED ZINC ANTIPORTER SLC30A9, MITOCHONDRIAL"/>
    <property type="match status" value="1"/>
</dbReference>
<dbReference type="GO" id="GO:0016020">
    <property type="term" value="C:membrane"/>
    <property type="evidence" value="ECO:0007669"/>
    <property type="project" value="UniProtKB-SubCell"/>
</dbReference>
<dbReference type="InterPro" id="IPR058533">
    <property type="entry name" value="Cation_efflux_TM"/>
</dbReference>
<dbReference type="Proteomes" id="UP001205867">
    <property type="component" value="Unassembled WGS sequence"/>
</dbReference>
<evidence type="ECO:0000256" key="2">
    <source>
        <dbReference type="ARBA" id="ARBA00022448"/>
    </source>
</evidence>
<dbReference type="InterPro" id="IPR002524">
    <property type="entry name" value="Cation_efflux"/>
</dbReference>
<accession>A0AAP3EWI3</accession>
<feature type="transmembrane region" description="Helical" evidence="6">
    <location>
        <begin position="181"/>
        <end position="201"/>
    </location>
</feature>
<dbReference type="InterPro" id="IPR027469">
    <property type="entry name" value="Cation_efflux_TMD_sf"/>
</dbReference>
<dbReference type="RefSeq" id="WP_370000047.1">
    <property type="nucleotide sequence ID" value="NZ_JBGFFK010000035.1"/>
</dbReference>
<evidence type="ECO:0000313" key="8">
    <source>
        <dbReference type="EMBL" id="MCV7628522.1"/>
    </source>
</evidence>
<comment type="caution">
    <text evidence="8">The sequence shown here is derived from an EMBL/GenBank/DDBJ whole genome shotgun (WGS) entry which is preliminary data.</text>
</comment>
<keyword evidence="3 6" id="KW-0812">Transmembrane</keyword>
<gene>
    <name evidence="8" type="ORF">M3A82_004070</name>
</gene>
<reference evidence="8" key="1">
    <citation type="submission" date="2023-06" db="EMBL/GenBank/DDBJ databases">
        <title>lsaBGC provides a comprehensive framework for evolutionary analysis of biosynthetic gene clusters within focal taxa.</title>
        <authorList>
            <person name="Salamzade R."/>
            <person name="Sandstrom S."/>
            <person name="Kalan L.R."/>
        </authorList>
    </citation>
    <scope>NUCLEOTIDE SEQUENCE</scope>
    <source>
        <strain evidence="8">P3-SID899</strain>
    </source>
</reference>